<evidence type="ECO:0000313" key="1">
    <source>
        <dbReference type="EMBL" id="DAD79420.1"/>
    </source>
</evidence>
<organism evidence="1">
    <name type="scientific">Podoviridae sp. ctxOS2</name>
    <dbReference type="NCBI Taxonomy" id="2826590"/>
    <lineage>
        <taxon>Viruses</taxon>
        <taxon>Duplodnaviria</taxon>
        <taxon>Heunggongvirae</taxon>
        <taxon>Uroviricota</taxon>
        <taxon>Caudoviricetes</taxon>
    </lineage>
</organism>
<proteinExistence type="predicted"/>
<accession>A0A8S5MB28</accession>
<reference evidence="1" key="1">
    <citation type="journal article" date="2021" name="Proc. Natl. Acad. Sci. U.S.A.">
        <title>A Catalog of Tens of Thousands of Viruses from Human Metagenomes Reveals Hidden Associations with Chronic Diseases.</title>
        <authorList>
            <person name="Tisza M.J."/>
            <person name="Buck C.B."/>
        </authorList>
    </citation>
    <scope>NUCLEOTIDE SEQUENCE</scope>
    <source>
        <strain evidence="1">CtxOS2</strain>
    </source>
</reference>
<protein>
    <submittedName>
        <fullName evidence="1">Uncharacterized protein</fullName>
    </submittedName>
</protein>
<sequence length="99" mass="11796">MNYMPKIKKVITALQVKKGLRYVIDTRQSWSKWDKPFKVFIVSRMYSEAEYAKAFPEKYKQNPFKEGQLYKKVAEYDTLKPHELLLYLVNVLKGGERSE</sequence>
<name>A0A8S5MB28_9CAUD</name>
<dbReference type="EMBL" id="BK014864">
    <property type="protein sequence ID" value="DAD79420.1"/>
    <property type="molecule type" value="Genomic_DNA"/>
</dbReference>